<keyword evidence="1" id="KW-0285">Flavoprotein</keyword>
<dbReference type="Pfam" id="PF00441">
    <property type="entry name" value="Acyl-CoA_dh_1"/>
    <property type="match status" value="1"/>
</dbReference>
<dbReference type="Proteomes" id="UP000298138">
    <property type="component" value="Unassembled WGS sequence"/>
</dbReference>
<accession>A0A4S2MYM7</accession>
<evidence type="ECO:0000313" key="4">
    <source>
        <dbReference type="Proteomes" id="UP000298138"/>
    </source>
</evidence>
<dbReference type="InParanoid" id="A0A4S2MYM7"/>
<gene>
    <name evidence="3" type="ORF">EX30DRAFT_233953</name>
</gene>
<evidence type="ECO:0000256" key="1">
    <source>
        <dbReference type="ARBA" id="ARBA00022630"/>
    </source>
</evidence>
<evidence type="ECO:0000313" key="3">
    <source>
        <dbReference type="EMBL" id="TGZ81811.1"/>
    </source>
</evidence>
<protein>
    <submittedName>
        <fullName evidence="3">Acyl-CoA dehydrogenase/oxidase C-terminal</fullName>
    </submittedName>
</protein>
<sequence length="283" mass="31347">MKMLNISKAYSKVRLVARGKPLYKNPLHIHTLAKLEILTRAASHLAFLSVQLLALSEARGGNIYQGEVRFAPGSAPALLRVITPLAKAVTAKLSLAVISESAEALGGVGYLENEEPLNIARLLRDAQVLTIWEGTTNVLVTDLVATLTRTTPNPEDQSISVFNEWVRENLTNYTRGGSGHADGVLEQCKVSIWGEWEKMKKKLENGSREELTGAGRKILWQMSWVVIGVLLLVDARLDPEPSAVEVARRWVFEGFLHDRANTSKDRAADAEIVFPNEMRRTKL</sequence>
<dbReference type="SUPFAM" id="SSF47203">
    <property type="entry name" value="Acyl-CoA dehydrogenase C-terminal domain-like"/>
    <property type="match status" value="1"/>
</dbReference>
<dbReference type="EMBL" id="ML220117">
    <property type="protein sequence ID" value="TGZ81811.1"/>
    <property type="molecule type" value="Genomic_DNA"/>
</dbReference>
<proteinExistence type="predicted"/>
<keyword evidence="4" id="KW-1185">Reference proteome</keyword>
<dbReference type="STRING" id="341454.A0A4S2MYM7"/>
<dbReference type="OrthoDB" id="5406732at2759"/>
<organism evidence="3 4">
    <name type="scientific">Ascodesmis nigricans</name>
    <dbReference type="NCBI Taxonomy" id="341454"/>
    <lineage>
        <taxon>Eukaryota</taxon>
        <taxon>Fungi</taxon>
        <taxon>Dikarya</taxon>
        <taxon>Ascomycota</taxon>
        <taxon>Pezizomycotina</taxon>
        <taxon>Pezizomycetes</taxon>
        <taxon>Pezizales</taxon>
        <taxon>Ascodesmidaceae</taxon>
        <taxon>Ascodesmis</taxon>
    </lineage>
</organism>
<name>A0A4S2MYM7_9PEZI</name>
<dbReference type="InterPro" id="IPR009075">
    <property type="entry name" value="AcylCo_DH/oxidase_C"/>
</dbReference>
<dbReference type="AlphaFoldDB" id="A0A4S2MYM7"/>
<dbReference type="PANTHER" id="PTHR42707:SF2">
    <property type="entry name" value="ACD11 DEHYDROGENASE"/>
    <property type="match status" value="1"/>
</dbReference>
<dbReference type="PANTHER" id="PTHR42707">
    <property type="entry name" value="ACYL-COA DEHYDROGENASE"/>
    <property type="match status" value="1"/>
</dbReference>
<feature type="domain" description="Acyl-CoA dehydrogenase/oxidase C-terminal" evidence="2">
    <location>
        <begin position="6"/>
        <end position="144"/>
    </location>
</feature>
<dbReference type="Gene3D" id="1.20.140.10">
    <property type="entry name" value="Butyryl-CoA Dehydrogenase, subunit A, domain 3"/>
    <property type="match status" value="1"/>
</dbReference>
<dbReference type="GO" id="GO:0003995">
    <property type="term" value="F:acyl-CoA dehydrogenase activity"/>
    <property type="evidence" value="ECO:0007669"/>
    <property type="project" value="TreeGrafter"/>
</dbReference>
<reference evidence="3 4" key="1">
    <citation type="submission" date="2019-04" db="EMBL/GenBank/DDBJ databases">
        <title>Comparative genomics and transcriptomics to analyze fruiting body development in filamentous ascomycetes.</title>
        <authorList>
            <consortium name="DOE Joint Genome Institute"/>
            <person name="Lutkenhaus R."/>
            <person name="Traeger S."/>
            <person name="Breuer J."/>
            <person name="Kuo A."/>
            <person name="Lipzen A."/>
            <person name="Pangilinan J."/>
            <person name="Dilworth D."/>
            <person name="Sandor L."/>
            <person name="Poggeler S."/>
            <person name="Barry K."/>
            <person name="Grigoriev I.V."/>
            <person name="Nowrousian M."/>
        </authorList>
    </citation>
    <scope>NUCLEOTIDE SEQUENCE [LARGE SCALE GENOMIC DNA]</scope>
    <source>
        <strain evidence="3 4">CBS 389.68</strain>
    </source>
</reference>
<evidence type="ECO:0000259" key="2">
    <source>
        <dbReference type="Pfam" id="PF00441"/>
    </source>
</evidence>
<dbReference type="InterPro" id="IPR036250">
    <property type="entry name" value="AcylCo_DH-like_C"/>
</dbReference>
<dbReference type="InterPro" id="IPR052904">
    <property type="entry name" value="Acyl-CoA_dehydrogenase-like"/>
</dbReference>